<sequence length="82" mass="8942">MAMAKLTVHEKQEASTAATASHGELPRPPSREGKKSNAESKRRRGNLKGDQTLGYLGIVNPVTPEEDVPLRGTTNCRDKPFL</sequence>
<comment type="caution">
    <text evidence="2">The sequence shown here is derived from an EMBL/GenBank/DDBJ whole genome shotgun (WGS) entry which is preliminary data.</text>
</comment>
<dbReference type="Proteomes" id="UP000499080">
    <property type="component" value="Unassembled WGS sequence"/>
</dbReference>
<proteinExistence type="predicted"/>
<evidence type="ECO:0000313" key="3">
    <source>
        <dbReference type="Proteomes" id="UP000499080"/>
    </source>
</evidence>
<accession>A0A4Y2DEA2</accession>
<reference evidence="2 3" key="1">
    <citation type="journal article" date="2019" name="Sci. Rep.">
        <title>Orb-weaving spider Araneus ventricosus genome elucidates the spidroin gene catalogue.</title>
        <authorList>
            <person name="Kono N."/>
            <person name="Nakamura H."/>
            <person name="Ohtoshi R."/>
            <person name="Moran D.A.P."/>
            <person name="Shinohara A."/>
            <person name="Yoshida Y."/>
            <person name="Fujiwara M."/>
            <person name="Mori M."/>
            <person name="Tomita M."/>
            <person name="Arakawa K."/>
        </authorList>
    </citation>
    <scope>NUCLEOTIDE SEQUENCE [LARGE SCALE GENOMIC DNA]</scope>
</reference>
<gene>
    <name evidence="2" type="ORF">AVEN_246574_1</name>
</gene>
<organism evidence="2 3">
    <name type="scientific">Araneus ventricosus</name>
    <name type="common">Orbweaver spider</name>
    <name type="synonym">Epeira ventricosa</name>
    <dbReference type="NCBI Taxonomy" id="182803"/>
    <lineage>
        <taxon>Eukaryota</taxon>
        <taxon>Metazoa</taxon>
        <taxon>Ecdysozoa</taxon>
        <taxon>Arthropoda</taxon>
        <taxon>Chelicerata</taxon>
        <taxon>Arachnida</taxon>
        <taxon>Araneae</taxon>
        <taxon>Araneomorphae</taxon>
        <taxon>Entelegynae</taxon>
        <taxon>Araneoidea</taxon>
        <taxon>Araneidae</taxon>
        <taxon>Araneus</taxon>
    </lineage>
</organism>
<evidence type="ECO:0000256" key="1">
    <source>
        <dbReference type="SAM" id="MobiDB-lite"/>
    </source>
</evidence>
<protein>
    <submittedName>
        <fullName evidence="2">Uncharacterized protein</fullName>
    </submittedName>
</protein>
<keyword evidence="3" id="KW-1185">Reference proteome</keyword>
<feature type="region of interest" description="Disordered" evidence="1">
    <location>
        <begin position="1"/>
        <end position="82"/>
    </location>
</feature>
<evidence type="ECO:0000313" key="2">
    <source>
        <dbReference type="EMBL" id="GBM14406.1"/>
    </source>
</evidence>
<dbReference type="AlphaFoldDB" id="A0A4Y2DEA2"/>
<feature type="compositionally biased region" description="Basic and acidic residues" evidence="1">
    <location>
        <begin position="29"/>
        <end position="40"/>
    </location>
</feature>
<name>A0A4Y2DEA2_ARAVE</name>
<dbReference type="EMBL" id="BGPR01000343">
    <property type="protein sequence ID" value="GBM14406.1"/>
    <property type="molecule type" value="Genomic_DNA"/>
</dbReference>